<gene>
    <name evidence="1" type="primary">WBGene00273108</name>
</gene>
<proteinExistence type="predicted"/>
<name>A0A2A6C5T5_PRIPA</name>
<sequence length="136" mass="15676">MDDEHFEAEVEPCEEGIFLTENDFHDYLTPTKLKKFFTDVHNPPCSDCLRARVRLTICGPQLDRLLDVTSPHGRTMRGFWLLCSKCGNPRERAEKGNELKGAKIFSRTQLSLNIIDDYFTIIERTHAGDFILKSEL</sequence>
<dbReference type="EnsemblMetazoa" id="PPA34739.1">
    <property type="protein sequence ID" value="PPA34739.1"/>
    <property type="gene ID" value="WBGene00273108"/>
</dbReference>
<dbReference type="Proteomes" id="UP000005239">
    <property type="component" value="Unassembled WGS sequence"/>
</dbReference>
<organism evidence="1 2">
    <name type="scientific">Pristionchus pacificus</name>
    <name type="common">Parasitic nematode worm</name>
    <dbReference type="NCBI Taxonomy" id="54126"/>
    <lineage>
        <taxon>Eukaryota</taxon>
        <taxon>Metazoa</taxon>
        <taxon>Ecdysozoa</taxon>
        <taxon>Nematoda</taxon>
        <taxon>Chromadorea</taxon>
        <taxon>Rhabditida</taxon>
        <taxon>Rhabditina</taxon>
        <taxon>Diplogasteromorpha</taxon>
        <taxon>Diplogasteroidea</taxon>
        <taxon>Neodiplogasteridae</taxon>
        <taxon>Pristionchus</taxon>
    </lineage>
</organism>
<accession>A0A8R1YRU4</accession>
<protein>
    <submittedName>
        <fullName evidence="1">Uncharacterized protein</fullName>
    </submittedName>
</protein>
<dbReference type="PANTHER" id="PTHR34402:SF1">
    <property type="entry name" value="PROTEIN CBG02762"/>
    <property type="match status" value="1"/>
</dbReference>
<reference evidence="1" key="2">
    <citation type="submission" date="2022-06" db="UniProtKB">
        <authorList>
            <consortium name="EnsemblMetazoa"/>
        </authorList>
    </citation>
    <scope>IDENTIFICATION</scope>
    <source>
        <strain evidence="1">PS312</strain>
    </source>
</reference>
<reference evidence="2" key="1">
    <citation type="journal article" date="2008" name="Nat. Genet.">
        <title>The Pristionchus pacificus genome provides a unique perspective on nematode lifestyle and parasitism.</title>
        <authorList>
            <person name="Dieterich C."/>
            <person name="Clifton S.W."/>
            <person name="Schuster L.N."/>
            <person name="Chinwalla A."/>
            <person name="Delehaunty K."/>
            <person name="Dinkelacker I."/>
            <person name="Fulton L."/>
            <person name="Fulton R."/>
            <person name="Godfrey J."/>
            <person name="Minx P."/>
            <person name="Mitreva M."/>
            <person name="Roeseler W."/>
            <person name="Tian H."/>
            <person name="Witte H."/>
            <person name="Yang S.P."/>
            <person name="Wilson R.K."/>
            <person name="Sommer R.J."/>
        </authorList>
    </citation>
    <scope>NUCLEOTIDE SEQUENCE [LARGE SCALE GENOMIC DNA]</scope>
    <source>
        <strain evidence="2">PS312</strain>
    </source>
</reference>
<dbReference type="PANTHER" id="PTHR34402">
    <property type="entry name" value="PROTEIN CBG02762"/>
    <property type="match status" value="1"/>
</dbReference>
<evidence type="ECO:0000313" key="2">
    <source>
        <dbReference type="Proteomes" id="UP000005239"/>
    </source>
</evidence>
<dbReference type="AlphaFoldDB" id="A0A2A6C5T5"/>
<evidence type="ECO:0000313" key="1">
    <source>
        <dbReference type="EnsemblMetazoa" id="PPA34739.1"/>
    </source>
</evidence>
<accession>A0A2A6C5T5</accession>
<keyword evidence="2" id="KW-1185">Reference proteome</keyword>